<evidence type="ECO:0000256" key="1">
    <source>
        <dbReference type="ARBA" id="ARBA00000481"/>
    </source>
</evidence>
<evidence type="ECO:0000313" key="9">
    <source>
        <dbReference type="Proteomes" id="UP001304298"/>
    </source>
</evidence>
<accession>A0ABU5QY56</accession>
<dbReference type="InterPro" id="IPR050546">
    <property type="entry name" value="Glycosyl_Hydrlase_16"/>
</dbReference>
<dbReference type="PROSITE" id="PS50231">
    <property type="entry name" value="RICIN_B_LECTIN"/>
    <property type="match status" value="1"/>
</dbReference>
<dbReference type="EMBL" id="JAYFSI010000001">
    <property type="protein sequence ID" value="MEA5358847.1"/>
    <property type="molecule type" value="Genomic_DNA"/>
</dbReference>
<dbReference type="Gene3D" id="2.80.10.50">
    <property type="match status" value="1"/>
</dbReference>
<evidence type="ECO:0000256" key="2">
    <source>
        <dbReference type="ARBA" id="ARBA00006865"/>
    </source>
</evidence>
<gene>
    <name evidence="8" type="ORF">VA596_04820</name>
</gene>
<comment type="caution">
    <text evidence="8">The sequence shown here is derived from an EMBL/GenBank/DDBJ whole genome shotgun (WGS) entry which is preliminary data.</text>
</comment>
<dbReference type="SMART" id="SM00458">
    <property type="entry name" value="RICIN"/>
    <property type="match status" value="1"/>
</dbReference>
<keyword evidence="4" id="KW-0378">Hydrolase</keyword>
<comment type="similarity">
    <text evidence="2">Belongs to the glycosyl hydrolase 16 family.</text>
</comment>
<dbReference type="PRINTS" id="PR00737">
    <property type="entry name" value="GLHYDRLASE16"/>
</dbReference>
<feature type="signal peptide" evidence="6">
    <location>
        <begin position="1"/>
        <end position="36"/>
    </location>
</feature>
<name>A0ABU5QY56_9PSEU</name>
<evidence type="ECO:0000256" key="6">
    <source>
        <dbReference type="SAM" id="SignalP"/>
    </source>
</evidence>
<sequence>MSTSKFRKLRRAAALLAVGSLLVLGQQALTAPAAEAAATFTDDFNGPAGSAVDGSKWQLETGDNVNNHERQYYTSGTNNAQLDGQGHLVITAKKENPGNYNCWYGRCEYTSARMNTSGKFSQAYGHFETRMKLPRGQGMWPAFWMLGGGNWPTDGEIDVMENVGFEPNTVHGTIHGPGYSGSGGIGAAYNGPNFSDDFHTYAVDWSPNQIKWYVDGNLYQTRTPSDLNGNRWVYDHNFFIILNLAVGGYWPGDPNSSTQFPQQLVVDYVHVTNDTGGGTPPSGRTGRITGIGGKCVDVAGASTANLTPIQITDCNNNAAQNWTIGTDGTIRALGKCMDVNAAGTADGTAVQLYDCNGTAAQQWAISGAHDIVNPNANKCLDATGNSSANGTRLQIWTCGGGANQKWTTP</sequence>
<dbReference type="EC" id="3.2.1.73" evidence="3"/>
<dbReference type="PANTHER" id="PTHR10963">
    <property type="entry name" value="GLYCOSYL HYDROLASE-RELATED"/>
    <property type="match status" value="1"/>
</dbReference>
<evidence type="ECO:0000313" key="8">
    <source>
        <dbReference type="EMBL" id="MEA5358847.1"/>
    </source>
</evidence>
<feature type="chain" id="PRO_5045411978" description="licheninase" evidence="6">
    <location>
        <begin position="37"/>
        <end position="409"/>
    </location>
</feature>
<dbReference type="InterPro" id="IPR000757">
    <property type="entry name" value="Beta-glucanase-like"/>
</dbReference>
<dbReference type="PANTHER" id="PTHR10963:SF55">
    <property type="entry name" value="GLYCOSIDE HYDROLASE FAMILY 16 PROTEIN"/>
    <property type="match status" value="1"/>
</dbReference>
<reference evidence="8 9" key="1">
    <citation type="submission" date="2023-12" db="EMBL/GenBank/DDBJ databases">
        <title>Amycolatopsis sp. V23-08.</title>
        <authorList>
            <person name="Somphong A."/>
        </authorList>
    </citation>
    <scope>NUCLEOTIDE SEQUENCE [LARGE SCALE GENOMIC DNA]</scope>
    <source>
        <strain evidence="8 9">V23-08</strain>
    </source>
</reference>
<dbReference type="Gene3D" id="2.60.120.200">
    <property type="match status" value="1"/>
</dbReference>
<dbReference type="Pfam" id="PF00722">
    <property type="entry name" value="Glyco_hydro_16"/>
    <property type="match status" value="1"/>
</dbReference>
<comment type="catalytic activity">
    <reaction evidence="1">
        <text>Hydrolysis of (1-&gt;4)-beta-D-glucosidic linkages in beta-D-glucans containing (1-&gt;3)- and (1-&gt;4)-bonds.</text>
        <dbReference type="EC" id="3.2.1.73"/>
    </reaction>
</comment>
<organism evidence="8 9">
    <name type="scientific">Amycolatopsis heterodermiae</name>
    <dbReference type="NCBI Taxonomy" id="3110235"/>
    <lineage>
        <taxon>Bacteria</taxon>
        <taxon>Bacillati</taxon>
        <taxon>Actinomycetota</taxon>
        <taxon>Actinomycetes</taxon>
        <taxon>Pseudonocardiales</taxon>
        <taxon>Pseudonocardiaceae</taxon>
        <taxon>Amycolatopsis</taxon>
    </lineage>
</organism>
<dbReference type="InterPro" id="IPR013320">
    <property type="entry name" value="ConA-like_dom_sf"/>
</dbReference>
<dbReference type="Pfam" id="PF00652">
    <property type="entry name" value="Ricin_B_lectin"/>
    <property type="match status" value="1"/>
</dbReference>
<dbReference type="InterPro" id="IPR000772">
    <property type="entry name" value="Ricin_B_lectin"/>
</dbReference>
<keyword evidence="5" id="KW-0326">Glycosidase</keyword>
<evidence type="ECO:0000256" key="4">
    <source>
        <dbReference type="ARBA" id="ARBA00022801"/>
    </source>
</evidence>
<feature type="domain" description="GH16" evidence="7">
    <location>
        <begin position="24"/>
        <end position="277"/>
    </location>
</feature>
<dbReference type="Proteomes" id="UP001304298">
    <property type="component" value="Unassembled WGS sequence"/>
</dbReference>
<dbReference type="SUPFAM" id="SSF49899">
    <property type="entry name" value="Concanavalin A-like lectins/glucanases"/>
    <property type="match status" value="1"/>
</dbReference>
<dbReference type="CDD" id="cd08023">
    <property type="entry name" value="GH16_laminarinase_like"/>
    <property type="match status" value="1"/>
</dbReference>
<evidence type="ECO:0000259" key="7">
    <source>
        <dbReference type="PROSITE" id="PS51762"/>
    </source>
</evidence>
<protein>
    <recommendedName>
        <fullName evidence="3">licheninase</fullName>
        <ecNumber evidence="3">3.2.1.73</ecNumber>
    </recommendedName>
</protein>
<dbReference type="SUPFAM" id="SSF50370">
    <property type="entry name" value="Ricin B-like lectins"/>
    <property type="match status" value="1"/>
</dbReference>
<dbReference type="CDD" id="cd23451">
    <property type="entry name" value="beta-trefoil_Ricin_laminarinase"/>
    <property type="match status" value="1"/>
</dbReference>
<dbReference type="PROSITE" id="PS51762">
    <property type="entry name" value="GH16_2"/>
    <property type="match status" value="1"/>
</dbReference>
<evidence type="ECO:0000256" key="3">
    <source>
        <dbReference type="ARBA" id="ARBA00012690"/>
    </source>
</evidence>
<dbReference type="InterPro" id="IPR035992">
    <property type="entry name" value="Ricin_B-like_lectins"/>
</dbReference>
<proteinExistence type="inferred from homology"/>
<dbReference type="InterPro" id="IPR008264">
    <property type="entry name" value="Beta_glucanase"/>
</dbReference>
<dbReference type="RefSeq" id="WP_323324005.1">
    <property type="nucleotide sequence ID" value="NZ_JAYFSI010000001.1"/>
</dbReference>
<keyword evidence="9" id="KW-1185">Reference proteome</keyword>
<evidence type="ECO:0000256" key="5">
    <source>
        <dbReference type="ARBA" id="ARBA00023295"/>
    </source>
</evidence>
<keyword evidence="6" id="KW-0732">Signal</keyword>